<dbReference type="SUPFAM" id="SSF53335">
    <property type="entry name" value="S-adenosyl-L-methionine-dependent methyltransferases"/>
    <property type="match status" value="1"/>
</dbReference>
<dbReference type="PROSITE" id="PS51560">
    <property type="entry name" value="SAM_MT_NNT1"/>
    <property type="match status" value="1"/>
</dbReference>
<evidence type="ECO:0000313" key="2">
    <source>
        <dbReference type="EMBL" id="CEH12066.1"/>
    </source>
</evidence>
<dbReference type="Pfam" id="PF10294">
    <property type="entry name" value="Methyltransf_16"/>
    <property type="match status" value="1"/>
</dbReference>
<keyword evidence="2" id="KW-0489">Methyltransferase</keyword>
<dbReference type="Proteomes" id="UP000054845">
    <property type="component" value="Unassembled WGS sequence"/>
</dbReference>
<name>A0A0N7L8V8_9BASI</name>
<keyword evidence="2" id="KW-0808">Transferase</keyword>
<feature type="compositionally biased region" description="Low complexity" evidence="1">
    <location>
        <begin position="1"/>
        <end position="12"/>
    </location>
</feature>
<dbReference type="AlphaFoldDB" id="A0A0N7L8V8"/>
<dbReference type="GO" id="GO:0005737">
    <property type="term" value="C:cytoplasm"/>
    <property type="evidence" value="ECO:0007669"/>
    <property type="project" value="TreeGrafter"/>
</dbReference>
<dbReference type="PANTHER" id="PTHR14614:SF130">
    <property type="entry name" value="PROTEIN-LYSINE N-METHYLTRANSFERASE EEF2KMT"/>
    <property type="match status" value="1"/>
</dbReference>
<dbReference type="PANTHER" id="PTHR14614">
    <property type="entry name" value="HEPATOCELLULAR CARCINOMA-ASSOCIATED ANTIGEN"/>
    <property type="match status" value="1"/>
</dbReference>
<protein>
    <submittedName>
        <fullName evidence="2">Predicted methyltransferase</fullName>
    </submittedName>
</protein>
<keyword evidence="3" id="KW-1185">Reference proteome</keyword>
<dbReference type="OrthoDB" id="46564at2759"/>
<dbReference type="InterPro" id="IPR019410">
    <property type="entry name" value="Methyltransf_16"/>
</dbReference>
<dbReference type="GO" id="GO:0032259">
    <property type="term" value="P:methylation"/>
    <property type="evidence" value="ECO:0007669"/>
    <property type="project" value="UniProtKB-KW"/>
</dbReference>
<organism evidence="2 3">
    <name type="scientific">Ceraceosorus bombacis</name>
    <dbReference type="NCBI Taxonomy" id="401625"/>
    <lineage>
        <taxon>Eukaryota</taxon>
        <taxon>Fungi</taxon>
        <taxon>Dikarya</taxon>
        <taxon>Basidiomycota</taxon>
        <taxon>Ustilaginomycotina</taxon>
        <taxon>Exobasidiomycetes</taxon>
        <taxon>Ceraceosorales</taxon>
        <taxon>Ceraceosoraceae</taxon>
        <taxon>Ceraceosorus</taxon>
    </lineage>
</organism>
<dbReference type="InterPro" id="IPR025784">
    <property type="entry name" value="EFM7"/>
</dbReference>
<accession>A0A0N7L8V8</accession>
<dbReference type="GO" id="GO:0008757">
    <property type="term" value="F:S-adenosylmethionine-dependent methyltransferase activity"/>
    <property type="evidence" value="ECO:0007669"/>
    <property type="project" value="UniProtKB-ARBA"/>
</dbReference>
<sequence length="312" mass="33939">MTDASNVAASSRSRADSRSSRGSTDLSLFAEPSDFRPATPPPTMAHFTLPAAPSAATTMSEDIELKLVGSHPLWGHHLWNAAPVLSRYLNAHADSLLRNTDVLELGAAAGLPSIVCKRRGARTVVATDWPDNELMANLESNCKPHGCVSQGFVWGADPSIVTQHLPSEGDTKTERFSLLLLSDLVFNHQAHPALLKTLSETLNQTPSAPSVPRADDVHAQETSRFEDASAEQLADVGCSICPQLPCALVFFSHHRPQFALKDMQFFESARGQGWVAEEVGRWRMPPMFKDDPGDEAIRGTVHGWRLFKPAAS</sequence>
<proteinExistence type="predicted"/>
<evidence type="ECO:0000256" key="1">
    <source>
        <dbReference type="SAM" id="MobiDB-lite"/>
    </source>
</evidence>
<dbReference type="Gene3D" id="3.40.50.150">
    <property type="entry name" value="Vaccinia Virus protein VP39"/>
    <property type="match status" value="1"/>
</dbReference>
<dbReference type="InterPro" id="IPR029063">
    <property type="entry name" value="SAM-dependent_MTases_sf"/>
</dbReference>
<dbReference type="STRING" id="401625.A0A0N7L8V8"/>
<feature type="region of interest" description="Disordered" evidence="1">
    <location>
        <begin position="1"/>
        <end position="41"/>
    </location>
</feature>
<dbReference type="EMBL" id="CCYA01000118">
    <property type="protein sequence ID" value="CEH12066.1"/>
    <property type="molecule type" value="Genomic_DNA"/>
</dbReference>
<reference evidence="2 3" key="1">
    <citation type="submission" date="2014-09" db="EMBL/GenBank/DDBJ databases">
        <authorList>
            <person name="Magalhaes I.L.F."/>
            <person name="Oliveira U."/>
            <person name="Santos F.R."/>
            <person name="Vidigal T.H.D.A."/>
            <person name="Brescovit A.D."/>
            <person name="Santos A.J."/>
        </authorList>
    </citation>
    <scope>NUCLEOTIDE SEQUENCE [LARGE SCALE GENOMIC DNA]</scope>
</reference>
<evidence type="ECO:0000313" key="3">
    <source>
        <dbReference type="Proteomes" id="UP000054845"/>
    </source>
</evidence>